<sequence length="447" mass="49694">MAGVCENPVQAADQEEGWGSKMLYLECLSGISGDMTVAALLDLGASRDRLLEGLASLGLDGYEVKIGRRAKCGVEACSFDVILDGEEDGGSHDYTEQLHDHDHDHDHEHSHEHTHTHDHEHSHDHRHPHVHRNLGDITEIINRSAMTERAKATALRIFGIVAEAEARVHGNPIEEVHFHEVGAVDSIVDICAAAICLDDLDITEAVISEISEGSGHVHCQHGILPVPVPAVTAIAGEYGLYLRLTDTRGEMVTPTGAAIAAGVRTREALPDSFRIVKTGMGAGKKDFPKANLLRAYLIEERKKKEELWMLETNIDDATGEALGYVMDRLFRAGARDVCYLPAFMKKNRPAWLLKVVCDEDRREDLEGLIFCHTTTIGIRRYPLERTALPRKILTVKTEWGEARAKAVFRGEQTFCYPEYEDVARLADETGKPFQDIYEEIRRLAAEV</sequence>
<dbReference type="GO" id="GO:0051604">
    <property type="term" value="P:protein maturation"/>
    <property type="evidence" value="ECO:0007669"/>
    <property type="project" value="UniProtKB-UniRule"/>
</dbReference>
<dbReference type="EC" id="4.99.1.12" evidence="2"/>
<feature type="compositionally biased region" description="Basic and acidic residues" evidence="3">
    <location>
        <begin position="90"/>
        <end position="123"/>
    </location>
</feature>
<organism evidence="4 5">
    <name type="scientific">Fusibacillus kribbianus</name>
    <dbReference type="NCBI Taxonomy" id="3044208"/>
    <lineage>
        <taxon>Bacteria</taxon>
        <taxon>Bacillati</taxon>
        <taxon>Bacillota</taxon>
        <taxon>Clostridia</taxon>
        <taxon>Lachnospirales</taxon>
        <taxon>Lachnospiraceae</taxon>
        <taxon>Fusibacillus</taxon>
    </lineage>
</organism>
<dbReference type="Gene3D" id="3.30.70.1380">
    <property type="entry name" value="Transcriptional regulatory protein pf0864 domain like"/>
    <property type="match status" value="1"/>
</dbReference>
<evidence type="ECO:0000256" key="3">
    <source>
        <dbReference type="SAM" id="MobiDB-lite"/>
    </source>
</evidence>
<dbReference type="PANTHER" id="PTHR36566:SF1">
    <property type="entry name" value="PYRIDINIUM-3,5-BISTHIOCARBOXYLIC ACID MONONUCLEOTIDE NICKEL INSERTION PROTEIN"/>
    <property type="match status" value="1"/>
</dbReference>
<dbReference type="PANTHER" id="PTHR36566">
    <property type="entry name" value="NICKEL INSERTION PROTEIN-RELATED"/>
    <property type="match status" value="1"/>
</dbReference>
<comment type="caution">
    <text evidence="4">The sequence shown here is derived from an EMBL/GenBank/DDBJ whole genome shotgun (WGS) entry which is preliminary data.</text>
</comment>
<dbReference type="EMBL" id="JASGBQ010000001">
    <property type="protein sequence ID" value="MDI9241026.1"/>
    <property type="molecule type" value="Genomic_DNA"/>
</dbReference>
<gene>
    <name evidence="2 4" type="primary">larC</name>
    <name evidence="4" type="ORF">QJ036_00855</name>
</gene>
<dbReference type="NCBIfam" id="TIGR00299">
    <property type="entry name" value="nickel pincer cofactor biosynthesis protein LarC"/>
    <property type="match status" value="1"/>
</dbReference>
<proteinExistence type="inferred from homology"/>
<comment type="function">
    <text evidence="2">Involved in the biosynthesis of a nickel-pincer cofactor ((SCS)Ni(II) pincer complex). Binds Ni(2+), and functions in nickel delivery to pyridinium-3,5-bisthiocarboxylic acid mononucleotide (P2TMN), to form the mature cofactor. Is thus probably required for the activation of nickel-pincer cofactor-dependent enzymes.</text>
</comment>
<evidence type="ECO:0000256" key="1">
    <source>
        <dbReference type="ARBA" id="ARBA00022596"/>
    </source>
</evidence>
<dbReference type="GO" id="GO:0016829">
    <property type="term" value="F:lyase activity"/>
    <property type="evidence" value="ECO:0007669"/>
    <property type="project" value="UniProtKB-UniRule"/>
</dbReference>
<evidence type="ECO:0000313" key="5">
    <source>
        <dbReference type="Proteomes" id="UP001300383"/>
    </source>
</evidence>
<name>A0AAP4BAL5_9FIRM</name>
<dbReference type="HAMAP" id="MF_01074">
    <property type="entry name" value="LarC"/>
    <property type="match status" value="1"/>
</dbReference>
<reference evidence="4 5" key="1">
    <citation type="submission" date="2023-05" db="EMBL/GenBank/DDBJ databases">
        <title>[ruminococcus] sp. nov., isolated from a pig farm feces dump.</title>
        <authorList>
            <person name="Chang Y.-H."/>
        </authorList>
    </citation>
    <scope>NUCLEOTIDE SEQUENCE [LARGE SCALE GENOMIC DNA]</scope>
    <source>
        <strain evidence="4 5">YH-rum2234</strain>
    </source>
</reference>
<evidence type="ECO:0000313" key="4">
    <source>
        <dbReference type="EMBL" id="MDI9241026.1"/>
    </source>
</evidence>
<dbReference type="AlphaFoldDB" id="A0AAP4BAL5"/>
<feature type="region of interest" description="Disordered" evidence="3">
    <location>
        <begin position="90"/>
        <end position="130"/>
    </location>
</feature>
<protein>
    <recommendedName>
        <fullName evidence="2">Pyridinium-3,5-bisthiocarboxylic acid mononucleotide nickel insertion protein</fullName>
        <shortName evidence="2">P2TMN nickel insertion protein</shortName>
        <ecNumber evidence="2">4.99.1.12</ecNumber>
    </recommendedName>
    <alternativeName>
        <fullName evidence="2">Nickel-pincer cofactor biosynthesis protein LarC</fullName>
    </alternativeName>
</protein>
<keyword evidence="5" id="KW-1185">Reference proteome</keyword>
<evidence type="ECO:0000256" key="2">
    <source>
        <dbReference type="HAMAP-Rule" id="MF_01074"/>
    </source>
</evidence>
<dbReference type="Pfam" id="PF01969">
    <property type="entry name" value="Ni_insertion"/>
    <property type="match status" value="1"/>
</dbReference>
<comment type="catalytic activity">
    <reaction evidence="2">
        <text>Ni(II)-pyridinium-3,5-bisthiocarboxylate mononucleotide = pyridinium-3,5-bisthiocarboxylate mononucleotide + Ni(2+)</text>
        <dbReference type="Rhea" id="RHEA:54784"/>
        <dbReference type="ChEBI" id="CHEBI:49786"/>
        <dbReference type="ChEBI" id="CHEBI:137372"/>
        <dbReference type="ChEBI" id="CHEBI:137373"/>
        <dbReference type="EC" id="4.99.1.12"/>
    </reaction>
</comment>
<dbReference type="InterPro" id="IPR002822">
    <property type="entry name" value="Ni_insertion"/>
</dbReference>
<accession>A0AAP4BAL5</accession>
<keyword evidence="2" id="KW-0456">Lyase</keyword>
<keyword evidence="1 2" id="KW-0533">Nickel</keyword>
<dbReference type="Proteomes" id="UP001300383">
    <property type="component" value="Unassembled WGS sequence"/>
</dbReference>
<dbReference type="GO" id="GO:0016151">
    <property type="term" value="F:nickel cation binding"/>
    <property type="evidence" value="ECO:0007669"/>
    <property type="project" value="UniProtKB-UniRule"/>
</dbReference>
<comment type="similarity">
    <text evidence="2">Belongs to the LarC family.</text>
</comment>